<keyword evidence="6" id="KW-0479">Metal-binding</keyword>
<keyword evidence="11 17" id="KW-0472">Membrane</keyword>
<accession>A0A7R9Q5G7</accession>
<comment type="subcellular location">
    <subcellularLocation>
        <location evidence="2">Membrane</location>
    </subcellularLocation>
</comment>
<reference evidence="19" key="1">
    <citation type="submission" date="2020-11" db="EMBL/GenBank/DDBJ databases">
        <authorList>
            <person name="Tran Van P."/>
        </authorList>
    </citation>
    <scope>NUCLEOTIDE SEQUENCE</scope>
</reference>
<evidence type="ECO:0000313" key="20">
    <source>
        <dbReference type="Proteomes" id="UP000759131"/>
    </source>
</evidence>
<comment type="similarity">
    <text evidence="13">Belongs to the cholesterol 7-desaturase family.</text>
</comment>
<dbReference type="Proteomes" id="UP000759131">
    <property type="component" value="Unassembled WGS sequence"/>
</dbReference>
<dbReference type="Pfam" id="PF00355">
    <property type="entry name" value="Rieske"/>
    <property type="match status" value="1"/>
</dbReference>
<dbReference type="GO" id="GO:0008203">
    <property type="term" value="P:cholesterol metabolic process"/>
    <property type="evidence" value="ECO:0007669"/>
    <property type="project" value="InterPro"/>
</dbReference>
<evidence type="ECO:0000256" key="2">
    <source>
        <dbReference type="ARBA" id="ARBA00004370"/>
    </source>
</evidence>
<keyword evidence="10" id="KW-0411">Iron-sulfur</keyword>
<dbReference type="InterPro" id="IPR017941">
    <property type="entry name" value="Rieske_2Fe-2S"/>
</dbReference>
<dbReference type="GO" id="GO:0005737">
    <property type="term" value="C:cytoplasm"/>
    <property type="evidence" value="ECO:0007669"/>
    <property type="project" value="TreeGrafter"/>
</dbReference>
<dbReference type="CDD" id="cd03469">
    <property type="entry name" value="Rieske_RO_Alpha_N"/>
    <property type="match status" value="1"/>
</dbReference>
<evidence type="ECO:0000256" key="13">
    <source>
        <dbReference type="ARBA" id="ARBA00025729"/>
    </source>
</evidence>
<evidence type="ECO:0000256" key="5">
    <source>
        <dbReference type="ARBA" id="ARBA00022714"/>
    </source>
</evidence>
<evidence type="ECO:0000256" key="9">
    <source>
        <dbReference type="ARBA" id="ARBA00023004"/>
    </source>
</evidence>
<dbReference type="PANTHER" id="PTHR21266">
    <property type="entry name" value="IRON-SULFUR DOMAIN CONTAINING PROTEIN"/>
    <property type="match status" value="1"/>
</dbReference>
<evidence type="ECO:0000256" key="6">
    <source>
        <dbReference type="ARBA" id="ARBA00022723"/>
    </source>
</evidence>
<sequence>MSVLNHLDQLLNETPALYNLNNIIILIFTLIFVYFSHLIYKLFTFNEIVADLSITKWNDKHFDLKRLYNRQDLPPHYPNGWFSVLESRDLKPNQIKPIDAFGVDLVVYRELTGKVHVLDAYCPHLGANLAIGGRIIGDSVRCPFHGWTFNSKGVCTQVPGLECANLPKVQIKVWECVEENGFIFVWHHSEGEEANWFPIQIPEISQSKLVYRGRAEHIVKCHLQEIPENGADVQHLNELHEGPEFLGTVVNRSKFYNFVTKFLRYDWRANWQPCPAPDQHIAHMDLRSTYSLFGYPLMPFSLDVLQIGPANVHLKLTIHFLGEMNGYIIQTITPLGPLKNKIVHHFYTEPTFKSFLFSKFMIYGEARMVERDIVIWNNKKFLKQPYFAKHETPLVKFRRWFSQFYTDKCPKHEDW</sequence>
<dbReference type="Pfam" id="PF19298">
    <property type="entry name" value="KshA_C"/>
    <property type="match status" value="1"/>
</dbReference>
<comment type="pathway">
    <text evidence="12">Steroid hormone biosynthesis; dafachronic acid biosynthesis.</text>
</comment>
<dbReference type="PANTHER" id="PTHR21266:SF32">
    <property type="entry name" value="CHOLESTEROL 7-DESATURASE NVD"/>
    <property type="match status" value="1"/>
</dbReference>
<evidence type="ECO:0000256" key="15">
    <source>
        <dbReference type="ARBA" id="ARBA00047853"/>
    </source>
</evidence>
<evidence type="ECO:0000256" key="10">
    <source>
        <dbReference type="ARBA" id="ARBA00023014"/>
    </source>
</evidence>
<dbReference type="InterPro" id="IPR036922">
    <property type="entry name" value="Rieske_2Fe-2S_sf"/>
</dbReference>
<dbReference type="PROSITE" id="PS51296">
    <property type="entry name" value="RIESKE"/>
    <property type="match status" value="1"/>
</dbReference>
<dbReference type="GO" id="GO:0051537">
    <property type="term" value="F:2 iron, 2 sulfur cluster binding"/>
    <property type="evidence" value="ECO:0007669"/>
    <property type="project" value="UniProtKB-KW"/>
</dbReference>
<dbReference type="SUPFAM" id="SSF50022">
    <property type="entry name" value="ISP domain"/>
    <property type="match status" value="1"/>
</dbReference>
<proteinExistence type="inferred from homology"/>
<dbReference type="EC" id="1.14.19.21" evidence="14"/>
<dbReference type="SUPFAM" id="SSF55961">
    <property type="entry name" value="Bet v1-like"/>
    <property type="match status" value="1"/>
</dbReference>
<keyword evidence="5" id="KW-0001">2Fe-2S</keyword>
<name>A0A7R9Q5G7_9ACAR</name>
<dbReference type="Gene3D" id="3.90.380.10">
    <property type="entry name" value="Naphthalene 1,2-dioxygenase Alpha Subunit, Chain A, domain 1"/>
    <property type="match status" value="1"/>
</dbReference>
<evidence type="ECO:0000256" key="12">
    <source>
        <dbReference type="ARBA" id="ARBA00025712"/>
    </source>
</evidence>
<dbReference type="EMBL" id="OC866531">
    <property type="protein sequence ID" value="CAD7633010.1"/>
    <property type="molecule type" value="Genomic_DNA"/>
</dbReference>
<keyword evidence="9" id="KW-0408">Iron</keyword>
<dbReference type="GO" id="GO:0016020">
    <property type="term" value="C:membrane"/>
    <property type="evidence" value="ECO:0007669"/>
    <property type="project" value="UniProtKB-SubCell"/>
</dbReference>
<keyword evidence="8" id="KW-0560">Oxidoreductase</keyword>
<evidence type="ECO:0000256" key="4">
    <source>
        <dbReference type="ARBA" id="ARBA00022692"/>
    </source>
</evidence>
<dbReference type="UniPathway" id="UPA01020"/>
<dbReference type="GO" id="GO:0046872">
    <property type="term" value="F:metal ion binding"/>
    <property type="evidence" value="ECO:0007669"/>
    <property type="project" value="UniProtKB-KW"/>
</dbReference>
<dbReference type="AlphaFoldDB" id="A0A7R9Q5G7"/>
<evidence type="ECO:0000256" key="3">
    <source>
        <dbReference type="ARBA" id="ARBA00004972"/>
    </source>
</evidence>
<feature type="transmembrane region" description="Helical" evidence="17">
    <location>
        <begin position="20"/>
        <end position="40"/>
    </location>
</feature>
<keyword evidence="20" id="KW-1185">Reference proteome</keyword>
<gene>
    <name evidence="19" type="ORF">OSB1V03_LOCUS13409</name>
</gene>
<comment type="catalytic activity">
    <reaction evidence="16">
        <text>cholesterol + NADPH + O2 + H(+) = 7-dehydrocholesterol + NADP(+) + 2 H2O</text>
        <dbReference type="Rhea" id="RHEA:45024"/>
        <dbReference type="ChEBI" id="CHEBI:15377"/>
        <dbReference type="ChEBI" id="CHEBI:15378"/>
        <dbReference type="ChEBI" id="CHEBI:15379"/>
        <dbReference type="ChEBI" id="CHEBI:16113"/>
        <dbReference type="ChEBI" id="CHEBI:17759"/>
        <dbReference type="ChEBI" id="CHEBI:57783"/>
        <dbReference type="ChEBI" id="CHEBI:58349"/>
        <dbReference type="EC" id="1.14.19.21"/>
    </reaction>
    <physiologicalReaction direction="left-to-right" evidence="16">
        <dbReference type="Rhea" id="RHEA:45025"/>
    </physiologicalReaction>
</comment>
<keyword evidence="4 17" id="KW-0812">Transmembrane</keyword>
<evidence type="ECO:0000256" key="14">
    <source>
        <dbReference type="ARBA" id="ARBA00026095"/>
    </source>
</evidence>
<evidence type="ECO:0000256" key="7">
    <source>
        <dbReference type="ARBA" id="ARBA00022989"/>
    </source>
</evidence>
<evidence type="ECO:0000256" key="16">
    <source>
        <dbReference type="ARBA" id="ARBA00049548"/>
    </source>
</evidence>
<comment type="catalytic activity">
    <reaction evidence="15">
        <text>cholesterol + NADH + O2 + H(+) = 7-dehydrocholesterol + NAD(+) + 2 H2O</text>
        <dbReference type="Rhea" id="RHEA:51644"/>
        <dbReference type="ChEBI" id="CHEBI:15377"/>
        <dbReference type="ChEBI" id="CHEBI:15378"/>
        <dbReference type="ChEBI" id="CHEBI:15379"/>
        <dbReference type="ChEBI" id="CHEBI:16113"/>
        <dbReference type="ChEBI" id="CHEBI:17759"/>
        <dbReference type="ChEBI" id="CHEBI:57540"/>
        <dbReference type="ChEBI" id="CHEBI:57945"/>
        <dbReference type="EC" id="1.14.19.21"/>
    </reaction>
    <physiologicalReaction direction="left-to-right" evidence="15">
        <dbReference type="Rhea" id="RHEA:51645"/>
    </physiologicalReaction>
</comment>
<dbReference type="EMBL" id="CAJPIZ010011956">
    <property type="protein sequence ID" value="CAG2113440.1"/>
    <property type="molecule type" value="Genomic_DNA"/>
</dbReference>
<evidence type="ECO:0000256" key="8">
    <source>
        <dbReference type="ARBA" id="ARBA00023002"/>
    </source>
</evidence>
<dbReference type="InterPro" id="IPR050584">
    <property type="entry name" value="Cholesterol_7-desaturase"/>
</dbReference>
<evidence type="ECO:0000313" key="19">
    <source>
        <dbReference type="EMBL" id="CAD7633010.1"/>
    </source>
</evidence>
<evidence type="ECO:0000259" key="18">
    <source>
        <dbReference type="PROSITE" id="PS51296"/>
    </source>
</evidence>
<evidence type="ECO:0000256" key="11">
    <source>
        <dbReference type="ARBA" id="ARBA00023136"/>
    </source>
</evidence>
<dbReference type="Gene3D" id="2.102.10.10">
    <property type="entry name" value="Rieske [2Fe-2S] iron-sulphur domain"/>
    <property type="match status" value="1"/>
</dbReference>
<dbReference type="OrthoDB" id="6428779at2759"/>
<dbReference type="GO" id="GO:0170056">
    <property type="term" value="F:cholesterol 7-desaturase [NAD(P)H] activity"/>
    <property type="evidence" value="ECO:0007669"/>
    <property type="project" value="UniProtKB-EC"/>
</dbReference>
<dbReference type="InterPro" id="IPR045605">
    <property type="entry name" value="KshA-like_C"/>
</dbReference>
<comment type="pathway">
    <text evidence="3">Hormone biosynthesis.</text>
</comment>
<keyword evidence="7 17" id="KW-1133">Transmembrane helix</keyword>
<comment type="cofactor">
    <cofactor evidence="1">
        <name>Fe cation</name>
        <dbReference type="ChEBI" id="CHEBI:24875"/>
    </cofactor>
</comment>
<evidence type="ECO:0000256" key="1">
    <source>
        <dbReference type="ARBA" id="ARBA00001962"/>
    </source>
</evidence>
<organism evidence="19">
    <name type="scientific">Medioppia subpectinata</name>
    <dbReference type="NCBI Taxonomy" id="1979941"/>
    <lineage>
        <taxon>Eukaryota</taxon>
        <taxon>Metazoa</taxon>
        <taxon>Ecdysozoa</taxon>
        <taxon>Arthropoda</taxon>
        <taxon>Chelicerata</taxon>
        <taxon>Arachnida</taxon>
        <taxon>Acari</taxon>
        <taxon>Acariformes</taxon>
        <taxon>Sarcoptiformes</taxon>
        <taxon>Oribatida</taxon>
        <taxon>Brachypylina</taxon>
        <taxon>Oppioidea</taxon>
        <taxon>Oppiidae</taxon>
        <taxon>Medioppia</taxon>
    </lineage>
</organism>
<protein>
    <recommendedName>
        <fullName evidence="14">cholesterol 7-desaturase</fullName>
        <ecNumber evidence="14">1.14.19.21</ecNumber>
    </recommendedName>
</protein>
<evidence type="ECO:0000256" key="17">
    <source>
        <dbReference type="SAM" id="Phobius"/>
    </source>
</evidence>
<feature type="domain" description="Rieske" evidence="18">
    <location>
        <begin position="82"/>
        <end position="185"/>
    </location>
</feature>